<evidence type="ECO:0000313" key="4">
    <source>
        <dbReference type="EMBL" id="CBN80103.1"/>
    </source>
</evidence>
<dbReference type="InterPro" id="IPR047831">
    <property type="entry name" value="GPR180/TMEM145"/>
</dbReference>
<feature type="transmembrane region" description="Helical" evidence="1">
    <location>
        <begin position="245"/>
        <end position="269"/>
    </location>
</feature>
<dbReference type="InParanoid" id="D8LKX0"/>
<feature type="transmembrane region" description="Helical" evidence="1">
    <location>
        <begin position="172"/>
        <end position="192"/>
    </location>
</feature>
<feature type="transmembrane region" description="Helical" evidence="1">
    <location>
        <begin position="320"/>
        <end position="341"/>
    </location>
</feature>
<gene>
    <name evidence="4" type="ORF">Esi_0031_0094</name>
</gene>
<dbReference type="PANTHER" id="PTHR23252">
    <property type="entry name" value="INTIMAL THICKNESS RECEPTOR-RELATED"/>
    <property type="match status" value="1"/>
</dbReference>
<feature type="signal peptide" evidence="2">
    <location>
        <begin position="1"/>
        <end position="26"/>
    </location>
</feature>
<organism evidence="4 5">
    <name type="scientific">Ectocarpus siliculosus</name>
    <name type="common">Brown alga</name>
    <name type="synonym">Conferva siliculosa</name>
    <dbReference type="NCBI Taxonomy" id="2880"/>
    <lineage>
        <taxon>Eukaryota</taxon>
        <taxon>Sar</taxon>
        <taxon>Stramenopiles</taxon>
        <taxon>Ochrophyta</taxon>
        <taxon>PX clade</taxon>
        <taxon>Phaeophyceae</taxon>
        <taxon>Ectocarpales</taxon>
        <taxon>Ectocarpaceae</taxon>
        <taxon>Ectocarpus</taxon>
    </lineage>
</organism>
<feature type="transmembrane region" description="Helical" evidence="1">
    <location>
        <begin position="387"/>
        <end position="406"/>
    </location>
</feature>
<reference evidence="4 5" key="1">
    <citation type="journal article" date="2010" name="Nature">
        <title>The Ectocarpus genome and the independent evolution of multicellularity in brown algae.</title>
        <authorList>
            <person name="Cock J.M."/>
            <person name="Sterck L."/>
            <person name="Rouze P."/>
            <person name="Scornet D."/>
            <person name="Allen A.E."/>
            <person name="Amoutzias G."/>
            <person name="Anthouard V."/>
            <person name="Artiguenave F."/>
            <person name="Aury J.M."/>
            <person name="Badger J.H."/>
            <person name="Beszteri B."/>
            <person name="Billiau K."/>
            <person name="Bonnet E."/>
            <person name="Bothwell J.H."/>
            <person name="Bowler C."/>
            <person name="Boyen C."/>
            <person name="Brownlee C."/>
            <person name="Carrano C.J."/>
            <person name="Charrier B."/>
            <person name="Cho G.Y."/>
            <person name="Coelho S.M."/>
            <person name="Collen J."/>
            <person name="Corre E."/>
            <person name="Da Silva C."/>
            <person name="Delage L."/>
            <person name="Delaroque N."/>
            <person name="Dittami S.M."/>
            <person name="Doulbeau S."/>
            <person name="Elias M."/>
            <person name="Farnham G."/>
            <person name="Gachon C.M."/>
            <person name="Gschloessl B."/>
            <person name="Heesch S."/>
            <person name="Jabbari K."/>
            <person name="Jubin C."/>
            <person name="Kawai H."/>
            <person name="Kimura K."/>
            <person name="Kloareg B."/>
            <person name="Kupper F.C."/>
            <person name="Lang D."/>
            <person name="Le Bail A."/>
            <person name="Leblanc C."/>
            <person name="Lerouge P."/>
            <person name="Lohr M."/>
            <person name="Lopez P.J."/>
            <person name="Martens C."/>
            <person name="Maumus F."/>
            <person name="Michel G."/>
            <person name="Miranda-Saavedra D."/>
            <person name="Morales J."/>
            <person name="Moreau H."/>
            <person name="Motomura T."/>
            <person name="Nagasato C."/>
            <person name="Napoli C.A."/>
            <person name="Nelson D.R."/>
            <person name="Nyvall-Collen P."/>
            <person name="Peters A.F."/>
            <person name="Pommier C."/>
            <person name="Potin P."/>
            <person name="Poulain J."/>
            <person name="Quesneville H."/>
            <person name="Read B."/>
            <person name="Rensing S.A."/>
            <person name="Ritter A."/>
            <person name="Rousvoal S."/>
            <person name="Samanta M."/>
            <person name="Samson G."/>
            <person name="Schroeder D.C."/>
            <person name="Segurens B."/>
            <person name="Strittmatter M."/>
            <person name="Tonon T."/>
            <person name="Tregear J.W."/>
            <person name="Valentin K."/>
            <person name="von Dassow P."/>
            <person name="Yamagishi T."/>
            <person name="Van de Peer Y."/>
            <person name="Wincker P."/>
        </authorList>
    </citation>
    <scope>NUCLEOTIDE SEQUENCE [LARGE SCALE GENOMIC DNA]</scope>
    <source>
        <strain evidence="5">Ec32 / CCAP1310/4</strain>
    </source>
</reference>
<dbReference type="GO" id="GO:0019236">
    <property type="term" value="P:response to pheromone"/>
    <property type="evidence" value="ECO:0007669"/>
    <property type="project" value="InterPro"/>
</dbReference>
<dbReference type="GO" id="GO:0007186">
    <property type="term" value="P:G protein-coupled receptor signaling pathway"/>
    <property type="evidence" value="ECO:0007669"/>
    <property type="project" value="InterPro"/>
</dbReference>
<keyword evidence="1" id="KW-0472">Membrane</keyword>
<dbReference type="AlphaFoldDB" id="D8LKX0"/>
<dbReference type="EMBL" id="FN649760">
    <property type="protein sequence ID" value="CBN80103.1"/>
    <property type="molecule type" value="Genomic_DNA"/>
</dbReference>
<dbReference type="Pfam" id="PF10192">
    <property type="entry name" value="GPR180-TMEM145_TM"/>
    <property type="match status" value="1"/>
</dbReference>
<evidence type="ECO:0000256" key="2">
    <source>
        <dbReference type="SAM" id="SignalP"/>
    </source>
</evidence>
<keyword evidence="2" id="KW-0732">Signal</keyword>
<evidence type="ECO:0000256" key="1">
    <source>
        <dbReference type="SAM" id="Phobius"/>
    </source>
</evidence>
<sequence>MMMMSLRRPYQVFLAVVFCCCWCSEAKLWRGSARLSASKPWMALTSFAFDIGTGRIDVTFPQGSLGGVPEGTKMIAILDEDWPDFLAEERCMVRDRLNRWLVPLEPEATKDGDAVFGTTIRQNVRPHNWYLVVSHCNARGSPPKRTRIEMSASFTQQGGSHISYEDKLTTKVIPLMLMAFTAAAAIIGNLFVKRRREGGGMHPTLQFMLAALCMHWVFLLVHTLHLRSFAANGTGYVLLDVGGEVLHWGGQLLVSYVLVGLAYGWTLSSRAVQKYVPDDKSIVYLLAGCLGFLHLMFVILGRMSDDHHAKSHSLDSAPAYFLVLVRLALLGVFLLGALKTFEAEQNSVRRGFIGRLVVLGSLWFAAMPVLVLVAMICAEYVQEPVVAVGSLLAQSLGLSVLSWLFLTRNEYYKMSSLAHTGMLPTNNFRMD</sequence>
<dbReference type="InterPro" id="IPR019336">
    <property type="entry name" value="GPR180/TMEM145_TM"/>
</dbReference>
<feature type="chain" id="PRO_5003117294" description="GPR180/TMEM145 transmembrane domain-containing protein" evidence="2">
    <location>
        <begin position="27"/>
        <end position="431"/>
    </location>
</feature>
<keyword evidence="1" id="KW-1133">Transmembrane helix</keyword>
<accession>D8LKX0</accession>
<feature type="transmembrane region" description="Helical" evidence="1">
    <location>
        <begin position="281"/>
        <end position="300"/>
    </location>
</feature>
<evidence type="ECO:0000313" key="5">
    <source>
        <dbReference type="Proteomes" id="UP000002630"/>
    </source>
</evidence>
<protein>
    <recommendedName>
        <fullName evidence="3">GPR180/TMEM145 transmembrane domain-containing protein</fullName>
    </recommendedName>
</protein>
<keyword evidence="1" id="KW-0812">Transmembrane</keyword>
<feature type="transmembrane region" description="Helical" evidence="1">
    <location>
        <begin position="204"/>
        <end position="225"/>
    </location>
</feature>
<dbReference type="eggNOG" id="KOG4290">
    <property type="taxonomic scope" value="Eukaryota"/>
</dbReference>
<evidence type="ECO:0000259" key="3">
    <source>
        <dbReference type="Pfam" id="PF10192"/>
    </source>
</evidence>
<dbReference type="OrthoDB" id="45670at2759"/>
<feature type="transmembrane region" description="Helical" evidence="1">
    <location>
        <begin position="353"/>
        <end position="381"/>
    </location>
</feature>
<feature type="domain" description="GPR180/TMEM145 transmembrane" evidence="3">
    <location>
        <begin position="184"/>
        <end position="401"/>
    </location>
</feature>
<keyword evidence="5" id="KW-1185">Reference proteome</keyword>
<dbReference type="Proteomes" id="UP000002630">
    <property type="component" value="Unassembled WGS sequence"/>
</dbReference>
<dbReference type="PANTHER" id="PTHR23252:SF24">
    <property type="entry name" value="TRANSMEMBRANE PROTEIN 145"/>
    <property type="match status" value="1"/>
</dbReference>
<proteinExistence type="predicted"/>
<name>D8LKX0_ECTSI</name>